<dbReference type="EMBL" id="AP014610">
    <property type="protein sequence ID" value="BBA17581.1"/>
    <property type="molecule type" value="Genomic_DNA"/>
</dbReference>
<dbReference type="Gene3D" id="1.10.760.10">
    <property type="entry name" value="Cytochrome c-like domain"/>
    <property type="match status" value="1"/>
</dbReference>
<keyword evidence="5" id="KW-1133">Transmembrane helix</keyword>
<evidence type="ECO:0000256" key="3">
    <source>
        <dbReference type="ARBA" id="ARBA00023004"/>
    </source>
</evidence>
<keyword evidence="5" id="KW-0472">Membrane</keyword>
<evidence type="ECO:0000313" key="7">
    <source>
        <dbReference type="EMBL" id="BBA17581.1"/>
    </source>
</evidence>
<sequence>MMNHKYFYIILLFLFNVGLNSCWFDKSKPNRVYMPDMYYSDAYEPYSEPYPNYKINVKKIKIPLFFKEKTSSLLPVKGTIPNNSYEFLSYKIKNKNKSKNNVKNGEKLYKINCSICHGDSGDGQGILVKNEKIFGIPNYKDRDLTIESVYNVITYGKNNMNSYASQLNERDRWKLSEYVMYLKNK</sequence>
<protein>
    <recommendedName>
        <fullName evidence="6">Cytochrome c domain-containing protein</fullName>
    </recommendedName>
</protein>
<feature type="transmembrane region" description="Helical" evidence="5">
    <location>
        <begin position="6"/>
        <end position="24"/>
    </location>
</feature>
<dbReference type="AlphaFoldDB" id="A0AAD1CLT9"/>
<dbReference type="Pfam" id="PF13442">
    <property type="entry name" value="Cytochrome_CBB3"/>
    <property type="match status" value="1"/>
</dbReference>
<keyword evidence="2 4" id="KW-0479">Metal-binding</keyword>
<evidence type="ECO:0000256" key="1">
    <source>
        <dbReference type="ARBA" id="ARBA00022617"/>
    </source>
</evidence>
<dbReference type="InterPro" id="IPR036909">
    <property type="entry name" value="Cyt_c-like_dom_sf"/>
</dbReference>
<dbReference type="GO" id="GO:0009055">
    <property type="term" value="F:electron transfer activity"/>
    <property type="evidence" value="ECO:0007669"/>
    <property type="project" value="InterPro"/>
</dbReference>
<dbReference type="PANTHER" id="PTHR40394:SF2">
    <property type="entry name" value="QUINOL:CYTOCHROME C OXIDOREDUCTASE MEMBRANE PROTEIN"/>
    <property type="match status" value="1"/>
</dbReference>
<dbReference type="PROSITE" id="PS51007">
    <property type="entry name" value="CYTC"/>
    <property type="match status" value="1"/>
</dbReference>
<organism evidence="7 8">
    <name type="scientific">Blattabacterium punctulatus CPU2</name>
    <dbReference type="NCBI Taxonomy" id="1457032"/>
    <lineage>
        <taxon>Bacteria</taxon>
        <taxon>Pseudomonadati</taxon>
        <taxon>Bacteroidota</taxon>
        <taxon>Flavobacteriia</taxon>
        <taxon>Flavobacteriales</taxon>
        <taxon>Blattabacteriaceae</taxon>
        <taxon>Blattabacterium</taxon>
    </lineage>
</organism>
<reference evidence="7 8" key="1">
    <citation type="submission" date="2014-06" db="EMBL/GenBank/DDBJ databases">
        <title>Genome sequence of the intracellular symbiont Blattabacterium cuenoti, strain CPU2 from the wood feeding cockroach Cryptocercus punctulatus.</title>
        <authorList>
            <person name="Kinjo Y."/>
            <person name="Ohkuma M."/>
            <person name="Tokuda G."/>
        </authorList>
    </citation>
    <scope>NUCLEOTIDE SEQUENCE [LARGE SCALE GENOMIC DNA]</scope>
    <source>
        <strain evidence="7 8">CPU2</strain>
    </source>
</reference>
<dbReference type="InterPro" id="IPR009056">
    <property type="entry name" value="Cyt_c-like_dom"/>
</dbReference>
<dbReference type="Proteomes" id="UP000262607">
    <property type="component" value="Chromosome"/>
</dbReference>
<dbReference type="GO" id="GO:0046872">
    <property type="term" value="F:metal ion binding"/>
    <property type="evidence" value="ECO:0007669"/>
    <property type="project" value="UniProtKB-KW"/>
</dbReference>
<evidence type="ECO:0000256" key="2">
    <source>
        <dbReference type="ARBA" id="ARBA00022723"/>
    </source>
</evidence>
<keyword evidence="5" id="KW-0812">Transmembrane</keyword>
<keyword evidence="3 4" id="KW-0408">Iron</keyword>
<dbReference type="PANTHER" id="PTHR40394">
    <property type="entry name" value="LIPOPROTEIN-RELATED"/>
    <property type="match status" value="1"/>
</dbReference>
<dbReference type="SUPFAM" id="SSF46626">
    <property type="entry name" value="Cytochrome c"/>
    <property type="match status" value="1"/>
</dbReference>
<name>A0AAD1CLT9_9FLAO</name>
<evidence type="ECO:0000256" key="5">
    <source>
        <dbReference type="SAM" id="Phobius"/>
    </source>
</evidence>
<evidence type="ECO:0000259" key="6">
    <source>
        <dbReference type="PROSITE" id="PS51007"/>
    </source>
</evidence>
<dbReference type="GO" id="GO:0020037">
    <property type="term" value="F:heme binding"/>
    <property type="evidence" value="ECO:0007669"/>
    <property type="project" value="InterPro"/>
</dbReference>
<evidence type="ECO:0000313" key="8">
    <source>
        <dbReference type="Proteomes" id="UP000262607"/>
    </source>
</evidence>
<proteinExistence type="predicted"/>
<accession>A0AAD1CLT9</accession>
<gene>
    <name evidence="7" type="ORF">CPU2_062</name>
</gene>
<evidence type="ECO:0000256" key="4">
    <source>
        <dbReference type="PROSITE-ProRule" id="PRU00433"/>
    </source>
</evidence>
<feature type="domain" description="Cytochrome c" evidence="6">
    <location>
        <begin position="100"/>
        <end position="183"/>
    </location>
</feature>
<keyword evidence="1 4" id="KW-0349">Heme</keyword>